<feature type="compositionally biased region" description="Acidic residues" evidence="1">
    <location>
        <begin position="1016"/>
        <end position="1032"/>
    </location>
</feature>
<feature type="region of interest" description="Disordered" evidence="1">
    <location>
        <begin position="845"/>
        <end position="884"/>
    </location>
</feature>
<organism evidence="3 4">
    <name type="scientific">Lophiotrema nucula</name>
    <dbReference type="NCBI Taxonomy" id="690887"/>
    <lineage>
        <taxon>Eukaryota</taxon>
        <taxon>Fungi</taxon>
        <taxon>Dikarya</taxon>
        <taxon>Ascomycota</taxon>
        <taxon>Pezizomycotina</taxon>
        <taxon>Dothideomycetes</taxon>
        <taxon>Pleosporomycetidae</taxon>
        <taxon>Pleosporales</taxon>
        <taxon>Lophiotremataceae</taxon>
        <taxon>Lophiotrema</taxon>
    </lineage>
</organism>
<dbReference type="OrthoDB" id="3793287at2759"/>
<sequence>MESSSTKDEQSIPIGCPRFKPKAAFDDAVGVVTVHRTLAWEVNQNTKFLKRNIQAPESSDDGSNAAGCHFLLPCKTKDPFYQFGRSSTKGRRESLLDVYIPDTRVAMKQFTLFPDHNVNYWRIEANSETITRVNGVPLQVVDTRTKTYKTRLPHLLYLDPMVPNQVMVGDLEITVWLLKTPRDALGPNPSLAMSPIHSQVQDIVNHPENWAQARWILGKHPIEISTASERVLERFTGTVYTAKLFRDNNSGRDIRDREFRNMNKQLKDESIVQYLYATEIRGIPSIITSTHEGFAPYAVCHGSISSWHPGTRFQVATNLLRRLFTAVDFLHFNSIIHGALSRNSVLLRLNDAELEQVLVVDYGDTRTVAPGQALPREDMIEDGRASMELVDECCDIWAFRNGPPPEAMSDEEMAHRTRKAANDYEKVRKVNAQFFQNKKGDPQSAYGKKLARLLDKMKYGLEHAQSEQVFNSQRRVILPLTAKKIQEIVQEWESGHRASGVEPPMILSLGHQFLDGLIDQLRHRNWDVTPRDVCHKLKMLEGDCKEHWRPLLISKRFSFPLRPSNKSGNQRVLVCEESFADYLAFYMQLRPECNHAVYSAYQEHIKLSAMGTVWLKDIENFSAALQQSGSIPLNILTTLRKLSRATLNDELSVEEQFEIWTHVPSRAFNLTQLQNLANSTSFKNCICNDVVPCENFAEVRGGAEVQGCYAPLSLLHAFAEAFDLTACNSSQGVISYPIHDPSDFYQVNNEGRLILARRGLVGYASICRTGDQITHCPKDVTDIHTAATFLPTYFGDLIVLPPSPDKSFNVPRPAHWSLFKPAKPSSLEFKYVEPDTTIGKMLAQRQKLREEAVPPPSKQSASGGPPPSKRDKRQNSLNPGLSRLGAAAPFPKISSLGQRLNLDPVQQSFTEVASSVGLQDAKVDVDKMLANLSNIGNGSTTIHPLFNFKVHGQPPSSPTERVPSEDGQSGSAEFAVDPSFPKTSRQRFSDDEQQPSLSVQPRLSLPDTVAQSSSHDDDDISMPDTEPQEWEYIENVGPCEADTVFQTPSHGHDENTSMPDTEEQDWDHLEDIETGEPVSDVAEEVIPSSDDLMSDG</sequence>
<accession>A0A6A5YYH1</accession>
<dbReference type="AlphaFoldDB" id="A0A6A5YYH1"/>
<dbReference type="GO" id="GO:0004672">
    <property type="term" value="F:protein kinase activity"/>
    <property type="evidence" value="ECO:0007669"/>
    <property type="project" value="InterPro"/>
</dbReference>
<dbReference type="Proteomes" id="UP000799770">
    <property type="component" value="Unassembled WGS sequence"/>
</dbReference>
<dbReference type="PROSITE" id="PS50011">
    <property type="entry name" value="PROTEIN_KINASE_DOM"/>
    <property type="match status" value="1"/>
</dbReference>
<dbReference type="InterPro" id="IPR000719">
    <property type="entry name" value="Prot_kinase_dom"/>
</dbReference>
<gene>
    <name evidence="3" type="ORF">BDV96DRAFT_649304</name>
</gene>
<evidence type="ECO:0000313" key="4">
    <source>
        <dbReference type="Proteomes" id="UP000799770"/>
    </source>
</evidence>
<keyword evidence="4" id="KW-1185">Reference proteome</keyword>
<dbReference type="GO" id="GO:0005524">
    <property type="term" value="F:ATP binding"/>
    <property type="evidence" value="ECO:0007669"/>
    <property type="project" value="InterPro"/>
</dbReference>
<dbReference type="InterPro" id="IPR011009">
    <property type="entry name" value="Kinase-like_dom_sf"/>
</dbReference>
<name>A0A6A5YYH1_9PLEO</name>
<reference evidence="3" key="1">
    <citation type="journal article" date="2020" name="Stud. Mycol.">
        <title>101 Dothideomycetes genomes: a test case for predicting lifestyles and emergence of pathogens.</title>
        <authorList>
            <person name="Haridas S."/>
            <person name="Albert R."/>
            <person name="Binder M."/>
            <person name="Bloem J."/>
            <person name="Labutti K."/>
            <person name="Salamov A."/>
            <person name="Andreopoulos B."/>
            <person name="Baker S."/>
            <person name="Barry K."/>
            <person name="Bills G."/>
            <person name="Bluhm B."/>
            <person name="Cannon C."/>
            <person name="Castanera R."/>
            <person name="Culley D."/>
            <person name="Daum C."/>
            <person name="Ezra D."/>
            <person name="Gonzalez J."/>
            <person name="Henrissat B."/>
            <person name="Kuo A."/>
            <person name="Liang C."/>
            <person name="Lipzen A."/>
            <person name="Lutzoni F."/>
            <person name="Magnuson J."/>
            <person name="Mondo S."/>
            <person name="Nolan M."/>
            <person name="Ohm R."/>
            <person name="Pangilinan J."/>
            <person name="Park H.-J."/>
            <person name="Ramirez L."/>
            <person name="Alfaro M."/>
            <person name="Sun H."/>
            <person name="Tritt A."/>
            <person name="Yoshinaga Y."/>
            <person name="Zwiers L.-H."/>
            <person name="Turgeon B."/>
            <person name="Goodwin S."/>
            <person name="Spatafora J."/>
            <person name="Crous P."/>
            <person name="Grigoriev I."/>
        </authorList>
    </citation>
    <scope>NUCLEOTIDE SEQUENCE</scope>
    <source>
        <strain evidence="3">CBS 627.86</strain>
    </source>
</reference>
<dbReference type="EMBL" id="ML977332">
    <property type="protein sequence ID" value="KAF2111936.1"/>
    <property type="molecule type" value="Genomic_DNA"/>
</dbReference>
<dbReference type="SUPFAM" id="SSF56112">
    <property type="entry name" value="Protein kinase-like (PK-like)"/>
    <property type="match status" value="1"/>
</dbReference>
<feature type="domain" description="Protein kinase" evidence="2">
    <location>
        <begin position="211"/>
        <end position="514"/>
    </location>
</feature>
<evidence type="ECO:0000259" key="2">
    <source>
        <dbReference type="PROSITE" id="PS50011"/>
    </source>
</evidence>
<evidence type="ECO:0000313" key="3">
    <source>
        <dbReference type="EMBL" id="KAF2111936.1"/>
    </source>
</evidence>
<evidence type="ECO:0000256" key="1">
    <source>
        <dbReference type="SAM" id="MobiDB-lite"/>
    </source>
</evidence>
<proteinExistence type="predicted"/>
<feature type="region of interest" description="Disordered" evidence="1">
    <location>
        <begin position="946"/>
        <end position="1096"/>
    </location>
</feature>
<protein>
    <recommendedName>
        <fullName evidence="2">Protein kinase domain-containing protein</fullName>
    </recommendedName>
</protein>